<accession>A0A7S3S7U5</accession>
<reference evidence="1" key="1">
    <citation type="submission" date="2021-01" db="EMBL/GenBank/DDBJ databases">
        <authorList>
            <person name="Corre E."/>
            <person name="Pelletier E."/>
            <person name="Niang G."/>
            <person name="Scheremetjew M."/>
            <person name="Finn R."/>
            <person name="Kale V."/>
            <person name="Holt S."/>
            <person name="Cochrane G."/>
            <person name="Meng A."/>
            <person name="Brown T."/>
            <person name="Cohen L."/>
        </authorList>
    </citation>
    <scope>NUCLEOTIDE SEQUENCE</scope>
    <source>
        <strain evidence="1">379</strain>
    </source>
</reference>
<sequence length="190" mass="20697">MVEKKRRLGNGLDVKNVSAQQLSSHHTLQVKDLASYSASQLREALATGMSHYGEGCNNEPLRILSDAGTNEERVNRLTAENGASCGAAGWSMDVVGVLDRTLHRASRCVVGVLERCEETAEVLSHFAPWFEMSCGKHLNANPHSSALSEDARREILRQNAAEVAAYKAANILLDAQLNVTRTARARSQGR</sequence>
<organism evidence="1">
    <name type="scientific">Emiliania huxleyi</name>
    <name type="common">Coccolithophore</name>
    <name type="synonym">Pontosphaera huxleyi</name>
    <dbReference type="NCBI Taxonomy" id="2903"/>
    <lineage>
        <taxon>Eukaryota</taxon>
        <taxon>Haptista</taxon>
        <taxon>Haptophyta</taxon>
        <taxon>Prymnesiophyceae</taxon>
        <taxon>Isochrysidales</taxon>
        <taxon>Noelaerhabdaceae</taxon>
        <taxon>Emiliania</taxon>
    </lineage>
</organism>
<dbReference type="InterPro" id="IPR027417">
    <property type="entry name" value="P-loop_NTPase"/>
</dbReference>
<name>A0A7S3S7U5_EMIHU</name>
<gene>
    <name evidence="1" type="ORF">EHUX00137_LOCUS15867</name>
</gene>
<dbReference type="EMBL" id="HBIR01020861">
    <property type="protein sequence ID" value="CAE0546869.1"/>
    <property type="molecule type" value="Transcribed_RNA"/>
</dbReference>
<dbReference type="Gene3D" id="3.40.50.300">
    <property type="entry name" value="P-loop containing nucleotide triphosphate hydrolases"/>
    <property type="match status" value="1"/>
</dbReference>
<evidence type="ECO:0000313" key="1">
    <source>
        <dbReference type="EMBL" id="CAE0546869.1"/>
    </source>
</evidence>
<dbReference type="AlphaFoldDB" id="A0A7S3S7U5"/>
<protein>
    <submittedName>
        <fullName evidence="1">Uncharacterized protein</fullName>
    </submittedName>
</protein>
<proteinExistence type="predicted"/>